<dbReference type="EMBL" id="CM037616">
    <property type="protein sequence ID" value="KAH7993346.1"/>
    <property type="molecule type" value="Genomic_DNA"/>
</dbReference>
<name>A0ACB8EKY3_9SAUR</name>
<comment type="caution">
    <text evidence="1">The sequence shown here is derived from an EMBL/GenBank/DDBJ whole genome shotgun (WGS) entry which is preliminary data.</text>
</comment>
<protein>
    <submittedName>
        <fullName evidence="1">Uncharacterized protein</fullName>
    </submittedName>
</protein>
<evidence type="ECO:0000313" key="1">
    <source>
        <dbReference type="EMBL" id="KAH7993346.1"/>
    </source>
</evidence>
<dbReference type="Proteomes" id="UP000827872">
    <property type="component" value="Linkage Group LG03"/>
</dbReference>
<reference evidence="1" key="1">
    <citation type="submission" date="2021-08" db="EMBL/GenBank/DDBJ databases">
        <title>The first chromosome-level gecko genome reveals the dynamic sex chromosomes of Neotropical dwarf geckos (Sphaerodactylidae: Sphaerodactylus).</title>
        <authorList>
            <person name="Pinto B.J."/>
            <person name="Keating S.E."/>
            <person name="Gamble T."/>
        </authorList>
    </citation>
    <scope>NUCLEOTIDE SEQUENCE</scope>
    <source>
        <strain evidence="1">TG3544</strain>
    </source>
</reference>
<sequence>MCYQILCQLCFTKIICGMLQKTDSVLTAMLVETCYVQDSMSSVWTQQPEGHLDFTFKTEKAPDISSGGPTRIYDDVEISLLLILFMSLRSTCSPSPSDSSPFSVSSSSSI</sequence>
<organism evidence="1 2">
    <name type="scientific">Sphaerodactylus townsendi</name>
    <dbReference type="NCBI Taxonomy" id="933632"/>
    <lineage>
        <taxon>Eukaryota</taxon>
        <taxon>Metazoa</taxon>
        <taxon>Chordata</taxon>
        <taxon>Craniata</taxon>
        <taxon>Vertebrata</taxon>
        <taxon>Euteleostomi</taxon>
        <taxon>Lepidosauria</taxon>
        <taxon>Squamata</taxon>
        <taxon>Bifurcata</taxon>
        <taxon>Gekkota</taxon>
        <taxon>Sphaerodactylidae</taxon>
        <taxon>Sphaerodactylus</taxon>
    </lineage>
</organism>
<proteinExistence type="predicted"/>
<keyword evidence="2" id="KW-1185">Reference proteome</keyword>
<accession>A0ACB8EKY3</accession>
<evidence type="ECO:0000313" key="2">
    <source>
        <dbReference type="Proteomes" id="UP000827872"/>
    </source>
</evidence>
<gene>
    <name evidence="1" type="ORF">K3G42_030714</name>
</gene>